<dbReference type="InterPro" id="IPR011043">
    <property type="entry name" value="Gal_Oxase/kelch_b-propeller"/>
</dbReference>
<dbReference type="InterPro" id="IPR015917">
    <property type="entry name" value="Pept_C14A"/>
</dbReference>
<feature type="transmembrane region" description="Helical" evidence="2">
    <location>
        <begin position="36"/>
        <end position="56"/>
    </location>
</feature>
<name>X6MF83_RETFI</name>
<dbReference type="GO" id="GO:0006508">
    <property type="term" value="P:proteolysis"/>
    <property type="evidence" value="ECO:0007669"/>
    <property type="project" value="InterPro"/>
</dbReference>
<dbReference type="SMART" id="SM00115">
    <property type="entry name" value="CASc"/>
    <property type="match status" value="1"/>
</dbReference>
<evidence type="ECO:0000313" key="4">
    <source>
        <dbReference type="EMBL" id="ETO12077.1"/>
    </source>
</evidence>
<dbReference type="PANTHER" id="PTHR22576:SF41">
    <property type="entry name" value="CASPASE 14, APOPTOSIS-RELATED CYSTEINE PEPTIDASE"/>
    <property type="match status" value="1"/>
</dbReference>
<organism evidence="4 5">
    <name type="scientific">Reticulomyxa filosa</name>
    <dbReference type="NCBI Taxonomy" id="46433"/>
    <lineage>
        <taxon>Eukaryota</taxon>
        <taxon>Sar</taxon>
        <taxon>Rhizaria</taxon>
        <taxon>Retaria</taxon>
        <taxon>Foraminifera</taxon>
        <taxon>Monothalamids</taxon>
        <taxon>Reticulomyxidae</taxon>
        <taxon>Reticulomyxa</taxon>
    </lineage>
</organism>
<sequence length="837" mass="97679">SALKENFNASKTRKQIKYTIKTKVKELRIKLKDFEIFVHTFWYSILYSLSFIFALYDSIQKKLVFVSNMSKKAESTFQNLLNLPTLFIRPQCVLYKNEIIICGDATSRECYSYDIRKNEYKLVCSYPKEISLTNHCIVKLVNNNPNEITLLSFNGLFKQAVVMNYVSVWGNDKEIKSKNYNQWVPFTDSHNKTVSIEKDEDIYWGMRAIVGGSSNNLLFITYPPNNIDVFNLNTLQIIKHDSLSTNDRIQHHCFVLKPENGSKSTKKKTKMLLFCKNTGMSIEYDENNNTFEFRTLAICADIASLLSYAYVRIDDNILFFGGVFLKKSTSKSVYKYSIQENKWMAFQETLPFPLRGCVAILSEDNTYVHIIGGMNDEATTPPTHTKTRVIEWLKEEKKEDETEKTVNKQQNERQQNEVNQKINVCLKEENIKWMKWLKEINEKEKVEVIAKFEQLSKNDFEKWLLTQSKWKKDLKKDNVAAICASITSYIHYHSSGNNNEENKKEEAFDAYVTIEKRQHMIKMKELTFVELLRQSYNCLESKDFKKISNGNVKLELVGMKDNVIESDESVKREFENKKPTFKLSWSSFQQQSLVRTKTIKNAIVIMIAISEYNDNDKWKNLKNVRDIDVINFQQLFEQELKYEFVCNKESKMDKEDVQEFLNHLITNHTLHKNKKQYDAMIMIISGHGDDGDVLVTSDGKNIPIDELRRSFDCNRMESLKDCPKIFIIDACRGQSIPKSHVIEWKGNDKTIERYGHTDDGFLTIWSTTKGYKVANFSLFSKCMTKTVVSMYKNGCSLHQMMKIVRRDIQDSSGGEWYCVQIEDTTTYDIFFQAKKSV</sequence>
<reference evidence="4 5" key="1">
    <citation type="journal article" date="2013" name="Curr. Biol.">
        <title>The Genome of the Foraminiferan Reticulomyxa filosa.</title>
        <authorList>
            <person name="Glockner G."/>
            <person name="Hulsmann N."/>
            <person name="Schleicher M."/>
            <person name="Noegel A.A."/>
            <person name="Eichinger L."/>
            <person name="Gallinger C."/>
            <person name="Pawlowski J."/>
            <person name="Sierra R."/>
            <person name="Euteneuer U."/>
            <person name="Pillet L."/>
            <person name="Moustafa A."/>
            <person name="Platzer M."/>
            <person name="Groth M."/>
            <person name="Szafranski K."/>
            <person name="Schliwa M."/>
        </authorList>
    </citation>
    <scope>NUCLEOTIDE SEQUENCE [LARGE SCALE GENOMIC DNA]</scope>
</reference>
<dbReference type="Gene3D" id="2.120.10.80">
    <property type="entry name" value="Kelch-type beta propeller"/>
    <property type="match status" value="1"/>
</dbReference>
<dbReference type="InterPro" id="IPR011600">
    <property type="entry name" value="Pept_C14_caspase"/>
</dbReference>
<comment type="caution">
    <text evidence="4">The sequence shown here is derived from an EMBL/GenBank/DDBJ whole genome shotgun (WGS) entry which is preliminary data.</text>
</comment>
<dbReference type="InterPro" id="IPR001309">
    <property type="entry name" value="Pept_C14_p20"/>
</dbReference>
<dbReference type="Pfam" id="PF00656">
    <property type="entry name" value="Peptidase_C14"/>
    <property type="match status" value="1"/>
</dbReference>
<keyword evidence="5" id="KW-1185">Reference proteome</keyword>
<dbReference type="Gene3D" id="3.40.50.1460">
    <property type="match status" value="1"/>
</dbReference>
<dbReference type="EMBL" id="ASPP01021748">
    <property type="protein sequence ID" value="ETO12077.1"/>
    <property type="molecule type" value="Genomic_DNA"/>
</dbReference>
<dbReference type="PANTHER" id="PTHR22576">
    <property type="entry name" value="MUCOSA ASSOCIATED LYMPHOID TISSUE LYMPHOMA TRANSLOCATION PROTEIN 1/PARACASPASE"/>
    <property type="match status" value="1"/>
</dbReference>
<feature type="non-terminal residue" evidence="4">
    <location>
        <position position="1"/>
    </location>
</feature>
<keyword evidence="2" id="KW-0472">Membrane</keyword>
<evidence type="ECO:0000259" key="3">
    <source>
        <dbReference type="PROSITE" id="PS50208"/>
    </source>
</evidence>
<proteinExistence type="inferred from homology"/>
<dbReference type="AlphaFoldDB" id="X6MF83"/>
<feature type="domain" description="Caspase family p20" evidence="3">
    <location>
        <begin position="671"/>
        <end position="735"/>
    </location>
</feature>
<dbReference type="GO" id="GO:0004197">
    <property type="term" value="F:cysteine-type endopeptidase activity"/>
    <property type="evidence" value="ECO:0007669"/>
    <property type="project" value="InterPro"/>
</dbReference>
<dbReference type="InterPro" id="IPR029030">
    <property type="entry name" value="Caspase-like_dom_sf"/>
</dbReference>
<dbReference type="InterPro" id="IPR052039">
    <property type="entry name" value="Caspase-related_regulators"/>
</dbReference>
<gene>
    <name evidence="4" type="ORF">RFI_25300</name>
</gene>
<comment type="similarity">
    <text evidence="1">Belongs to the peptidase C14A family.</text>
</comment>
<accession>X6MF83</accession>
<dbReference type="Proteomes" id="UP000023152">
    <property type="component" value="Unassembled WGS sequence"/>
</dbReference>
<dbReference type="SUPFAM" id="SSF50965">
    <property type="entry name" value="Galactose oxidase, central domain"/>
    <property type="match status" value="1"/>
</dbReference>
<evidence type="ECO:0000256" key="1">
    <source>
        <dbReference type="ARBA" id="ARBA00010134"/>
    </source>
</evidence>
<evidence type="ECO:0000313" key="5">
    <source>
        <dbReference type="Proteomes" id="UP000023152"/>
    </source>
</evidence>
<keyword evidence="2" id="KW-1133">Transmembrane helix</keyword>
<protein>
    <recommendedName>
        <fullName evidence="3">Caspase family p20 domain-containing protein</fullName>
    </recommendedName>
</protein>
<dbReference type="OrthoDB" id="6044770at2759"/>
<dbReference type="SUPFAM" id="SSF52129">
    <property type="entry name" value="Caspase-like"/>
    <property type="match status" value="1"/>
</dbReference>
<dbReference type="InterPro" id="IPR015915">
    <property type="entry name" value="Kelch-typ_b-propeller"/>
</dbReference>
<evidence type="ECO:0000256" key="2">
    <source>
        <dbReference type="SAM" id="Phobius"/>
    </source>
</evidence>
<dbReference type="SUPFAM" id="SSF117281">
    <property type="entry name" value="Kelch motif"/>
    <property type="match status" value="1"/>
</dbReference>
<dbReference type="PROSITE" id="PS50208">
    <property type="entry name" value="CASPASE_P20"/>
    <property type="match status" value="1"/>
</dbReference>
<keyword evidence="2" id="KW-0812">Transmembrane</keyword>